<evidence type="ECO:0000256" key="1">
    <source>
        <dbReference type="ARBA" id="ARBA00022801"/>
    </source>
</evidence>
<dbReference type="PANTHER" id="PTHR36845:SF1">
    <property type="entry name" value="HYDROLASE, PUTATIVE (AFU_ORTHOLOGUE AFUA_7G05090)-RELATED"/>
    <property type="match status" value="1"/>
</dbReference>
<comment type="caution">
    <text evidence="4">The sequence shown here is derived from an EMBL/GenBank/DDBJ whole genome shotgun (WGS) entry which is preliminary data.</text>
</comment>
<dbReference type="InterPro" id="IPR012341">
    <property type="entry name" value="6hp_glycosidase-like_sf"/>
</dbReference>
<feature type="signal peptide" evidence="3">
    <location>
        <begin position="1"/>
        <end position="29"/>
    </location>
</feature>
<dbReference type="Proteomes" id="UP001501207">
    <property type="component" value="Unassembled WGS sequence"/>
</dbReference>
<protein>
    <submittedName>
        <fullName evidence="4">Glycoside hydrolase family 88 protein</fullName>
    </submittedName>
</protein>
<sequence length="407" mass="46239">MFLLRKNSLPAARCAALLLGLLLSGSVFAQRSNRAAMQKLVDDDLHFAVDQYKLMMRELPPDKLPRTYDSVKQKLETVGSRAWVSGFYPGTLWYLYEYTKDAALKTEAEKRTALLAPEQYYKGTHDLGFMLYCSYGNGYRLTGDKAYKQVLLNAAQSLSTRFNPVVGCIKSWDHGSWTFPVIIDNMMNLELLCEASVMKGDDAYRKIAETHANTTLRNHFRPDFSTFHVVDYDPKTGKVLQKKTAQGYADGSAWARGQSWGLYGYTMMYRETKDKRYLSQAEHIAAFLLNHPRLPEDGIPYWDYDAPDIPHAYRDVSAGAIMASALLELSTFEKKKKTAATYRQAAEKILTSLSSDRYRCTPGTYGGFLLKHSVGGLPGNVEVDVPLSYADYYFIEALMRYKKWFLK</sequence>
<dbReference type="InterPro" id="IPR010905">
    <property type="entry name" value="Glyco_hydro_88"/>
</dbReference>
<dbReference type="GO" id="GO:0016787">
    <property type="term" value="F:hydrolase activity"/>
    <property type="evidence" value="ECO:0007669"/>
    <property type="project" value="UniProtKB-KW"/>
</dbReference>
<dbReference type="EMBL" id="BAABFN010000001">
    <property type="protein sequence ID" value="GAA4300833.1"/>
    <property type="molecule type" value="Genomic_DNA"/>
</dbReference>
<feature type="chain" id="PRO_5045753854" evidence="3">
    <location>
        <begin position="30"/>
        <end position="407"/>
    </location>
</feature>
<keyword evidence="5" id="KW-1185">Reference proteome</keyword>
<proteinExistence type="inferred from homology"/>
<comment type="similarity">
    <text evidence="2">Belongs to the glycosyl hydrolase 88 family.</text>
</comment>
<keyword evidence="1 4" id="KW-0378">Hydrolase</keyword>
<name>A0ABP8FDG1_9BACT</name>
<gene>
    <name evidence="4" type="ORF">GCM10023143_02180</name>
</gene>
<dbReference type="SUPFAM" id="SSF48208">
    <property type="entry name" value="Six-hairpin glycosidases"/>
    <property type="match status" value="1"/>
</dbReference>
<reference evidence="5" key="1">
    <citation type="journal article" date="2019" name="Int. J. Syst. Evol. Microbiol.">
        <title>The Global Catalogue of Microorganisms (GCM) 10K type strain sequencing project: providing services to taxonomists for standard genome sequencing and annotation.</title>
        <authorList>
            <consortium name="The Broad Institute Genomics Platform"/>
            <consortium name="The Broad Institute Genome Sequencing Center for Infectious Disease"/>
            <person name="Wu L."/>
            <person name="Ma J."/>
        </authorList>
    </citation>
    <scope>NUCLEOTIDE SEQUENCE [LARGE SCALE GENOMIC DNA]</scope>
    <source>
        <strain evidence="5">JCM 17664</strain>
    </source>
</reference>
<keyword evidence="3" id="KW-0732">Signal</keyword>
<organism evidence="4 5">
    <name type="scientific">Compostibacter hankyongensis</name>
    <dbReference type="NCBI Taxonomy" id="1007089"/>
    <lineage>
        <taxon>Bacteria</taxon>
        <taxon>Pseudomonadati</taxon>
        <taxon>Bacteroidota</taxon>
        <taxon>Chitinophagia</taxon>
        <taxon>Chitinophagales</taxon>
        <taxon>Chitinophagaceae</taxon>
        <taxon>Compostibacter</taxon>
    </lineage>
</organism>
<dbReference type="InterPro" id="IPR052369">
    <property type="entry name" value="UG_Glycosaminoglycan_Hydrolase"/>
</dbReference>
<evidence type="ECO:0000313" key="4">
    <source>
        <dbReference type="EMBL" id="GAA4300833.1"/>
    </source>
</evidence>
<evidence type="ECO:0000313" key="5">
    <source>
        <dbReference type="Proteomes" id="UP001501207"/>
    </source>
</evidence>
<dbReference type="Pfam" id="PF07470">
    <property type="entry name" value="Glyco_hydro_88"/>
    <property type="match status" value="1"/>
</dbReference>
<dbReference type="PANTHER" id="PTHR36845">
    <property type="entry name" value="HYDROLASE, PUTATIVE (AFU_ORTHOLOGUE AFUA_7G05090)-RELATED"/>
    <property type="match status" value="1"/>
</dbReference>
<dbReference type="Gene3D" id="1.50.10.10">
    <property type="match status" value="1"/>
</dbReference>
<dbReference type="RefSeq" id="WP_344973943.1">
    <property type="nucleotide sequence ID" value="NZ_BAABFN010000001.1"/>
</dbReference>
<evidence type="ECO:0000256" key="2">
    <source>
        <dbReference type="ARBA" id="ARBA00038358"/>
    </source>
</evidence>
<evidence type="ECO:0000256" key="3">
    <source>
        <dbReference type="SAM" id="SignalP"/>
    </source>
</evidence>
<accession>A0ABP8FDG1</accession>
<dbReference type="InterPro" id="IPR008928">
    <property type="entry name" value="6-hairpin_glycosidase_sf"/>
</dbReference>